<sequence length="265" mass="29439">MKRLTLFAKGNVDVHDALHSCRIGGTVQWNGINEILRGSYPGLSTRLRHETLTRSDAVLAATGTVPASLAERTMPLGNYPTTSQFSKALFTTPADAIFLSILPDVATELVRHRTEEYLLYPADTATWTDADRRWLRSEFKTTGFLTVEQSMDNLTQIVERLHQERDVPILVHNLSSVVPGDGVHCYLGLDETFSTRIRRFNLALVELSATIGISIVDVDAVIARHGADRLKLDTFHLTPEGYRRVAEEAVRVLADLGVLDSAEEK</sequence>
<comment type="caution">
    <text evidence="1">The sequence shown here is derived from an EMBL/GenBank/DDBJ whole genome shotgun (WGS) entry which is preliminary data.</text>
</comment>
<dbReference type="EMBL" id="JABEQF010000001">
    <property type="protein sequence ID" value="MBB2188589.1"/>
    <property type="molecule type" value="Genomic_DNA"/>
</dbReference>
<dbReference type="AlphaFoldDB" id="A0A7W4JPK4"/>
<protein>
    <submittedName>
        <fullName evidence="1">SGNH/GDSL hydrolase family protein</fullName>
    </submittedName>
</protein>
<accession>A0A7W4JPK4</accession>
<dbReference type="GO" id="GO:0016788">
    <property type="term" value="F:hydrolase activity, acting on ester bonds"/>
    <property type="evidence" value="ECO:0007669"/>
    <property type="project" value="UniProtKB-ARBA"/>
</dbReference>
<reference evidence="1 2" key="1">
    <citation type="submission" date="2020-04" db="EMBL/GenBank/DDBJ databases">
        <title>Description of novel Gluconacetobacter.</title>
        <authorList>
            <person name="Sombolestani A."/>
        </authorList>
    </citation>
    <scope>NUCLEOTIDE SEQUENCE [LARGE SCALE GENOMIC DNA]</scope>
    <source>
        <strain evidence="1 2">LMG 21311</strain>
    </source>
</reference>
<evidence type="ECO:0000313" key="1">
    <source>
        <dbReference type="EMBL" id="MBB2188589.1"/>
    </source>
</evidence>
<dbReference type="RefSeq" id="WP_183117764.1">
    <property type="nucleotide sequence ID" value="NZ_JABEQF010000001.1"/>
</dbReference>
<name>A0A7W4JPK4_9PROT</name>
<keyword evidence="1" id="KW-0378">Hydrolase</keyword>
<evidence type="ECO:0000313" key="2">
    <source>
        <dbReference type="Proteomes" id="UP000555756"/>
    </source>
</evidence>
<dbReference type="CDD" id="cd00229">
    <property type="entry name" value="SGNH_hydrolase"/>
    <property type="match status" value="1"/>
</dbReference>
<organism evidence="1 2">
    <name type="scientific">Gluconacetobacter azotocaptans</name>
    <dbReference type="NCBI Taxonomy" id="142834"/>
    <lineage>
        <taxon>Bacteria</taxon>
        <taxon>Pseudomonadati</taxon>
        <taxon>Pseudomonadota</taxon>
        <taxon>Alphaproteobacteria</taxon>
        <taxon>Acetobacterales</taxon>
        <taxon>Acetobacteraceae</taxon>
        <taxon>Gluconacetobacter</taxon>
    </lineage>
</organism>
<dbReference type="Gene3D" id="3.40.50.1110">
    <property type="entry name" value="SGNH hydrolase"/>
    <property type="match status" value="1"/>
</dbReference>
<gene>
    <name evidence="1" type="ORF">HLH34_01245</name>
</gene>
<dbReference type="SUPFAM" id="SSF52266">
    <property type="entry name" value="SGNH hydrolase"/>
    <property type="match status" value="1"/>
</dbReference>
<dbReference type="InterPro" id="IPR036514">
    <property type="entry name" value="SGNH_hydro_sf"/>
</dbReference>
<dbReference type="Proteomes" id="UP000555756">
    <property type="component" value="Unassembled WGS sequence"/>
</dbReference>
<proteinExistence type="predicted"/>
<keyword evidence="2" id="KW-1185">Reference proteome</keyword>